<organism evidence="1">
    <name type="scientific">marine metagenome</name>
    <dbReference type="NCBI Taxonomy" id="408172"/>
    <lineage>
        <taxon>unclassified sequences</taxon>
        <taxon>metagenomes</taxon>
        <taxon>ecological metagenomes</taxon>
    </lineage>
</organism>
<proteinExistence type="predicted"/>
<dbReference type="AlphaFoldDB" id="A0A382F6K7"/>
<sequence length="25" mass="2633">VTGGGAAHDVNKNNIATTNKLYIFN</sequence>
<gene>
    <name evidence="1" type="ORF">METZ01_LOCUS211512</name>
</gene>
<dbReference type="EMBL" id="UINC01048292">
    <property type="protein sequence ID" value="SVB58658.1"/>
    <property type="molecule type" value="Genomic_DNA"/>
</dbReference>
<reference evidence="1" key="1">
    <citation type="submission" date="2018-05" db="EMBL/GenBank/DDBJ databases">
        <authorList>
            <person name="Lanie J.A."/>
            <person name="Ng W.-L."/>
            <person name="Kazmierczak K.M."/>
            <person name="Andrzejewski T.M."/>
            <person name="Davidsen T.M."/>
            <person name="Wayne K.J."/>
            <person name="Tettelin H."/>
            <person name="Glass J.I."/>
            <person name="Rusch D."/>
            <person name="Podicherti R."/>
            <person name="Tsui H.-C.T."/>
            <person name="Winkler M.E."/>
        </authorList>
    </citation>
    <scope>NUCLEOTIDE SEQUENCE</scope>
</reference>
<name>A0A382F6K7_9ZZZZ</name>
<protein>
    <submittedName>
        <fullName evidence="1">Uncharacterized protein</fullName>
    </submittedName>
</protein>
<evidence type="ECO:0000313" key="1">
    <source>
        <dbReference type="EMBL" id="SVB58658.1"/>
    </source>
</evidence>
<accession>A0A382F6K7</accession>
<feature type="non-terminal residue" evidence="1">
    <location>
        <position position="1"/>
    </location>
</feature>